<comment type="caution">
    <text evidence="1">The sequence shown here is derived from an EMBL/GenBank/DDBJ whole genome shotgun (WGS) entry which is preliminary data.</text>
</comment>
<organism evidence="1 2">
    <name type="scientific">Hominilimicola fabiformis</name>
    <dbReference type="NCBI Taxonomy" id="2885356"/>
    <lineage>
        <taxon>Bacteria</taxon>
        <taxon>Bacillati</taxon>
        <taxon>Bacillota</taxon>
        <taxon>Clostridia</taxon>
        <taxon>Eubacteriales</taxon>
        <taxon>Oscillospiraceae</taxon>
        <taxon>Hominilimicola</taxon>
    </lineage>
</organism>
<sequence>MPEDIRLAKGEDLDALEDIVNNHIGSDETHVTAGDKQNWNGKADVAMLETEGYLKKKVVGVLPSMSVGFGFSDGVSKFNAINRCTVSVAEESDGNKYQKIVTGSNAANMYAFAYLDFSKYTANAKELIIEFDTKINTDRWYIGLSDLTQRPGESSRGSYDSTGVVFSQGTKDGKYYYINSDLTWKDNFFNCWVHSRIEVNYESKTVSYCITNNNESAKLSGEIDFYDKSASKVTGLEIYSYVNSVEMGIDNISITSKSGNESDDERTVYIVAEDGDIAEYIYIDGKPFCIGRSDIFNTIKDLLERVEKLENN</sequence>
<evidence type="ECO:0000313" key="2">
    <source>
        <dbReference type="Proteomes" id="UP001198242"/>
    </source>
</evidence>
<dbReference type="RefSeq" id="WP_308457085.1">
    <property type="nucleotide sequence ID" value="NZ_JAJEQM010000021.1"/>
</dbReference>
<name>A0AAE3JA48_9FIRM</name>
<dbReference type="EMBL" id="JAJEQM010000021">
    <property type="protein sequence ID" value="MCC2211643.1"/>
    <property type="molecule type" value="Genomic_DNA"/>
</dbReference>
<dbReference type="Proteomes" id="UP001198242">
    <property type="component" value="Unassembled WGS sequence"/>
</dbReference>
<dbReference type="AlphaFoldDB" id="A0AAE3JA48"/>
<evidence type="ECO:0000313" key="1">
    <source>
        <dbReference type="EMBL" id="MCC2211643.1"/>
    </source>
</evidence>
<keyword evidence="2" id="KW-1185">Reference proteome</keyword>
<protein>
    <submittedName>
        <fullName evidence="1">Uncharacterized protein</fullName>
    </submittedName>
</protein>
<proteinExistence type="predicted"/>
<reference evidence="1 2" key="1">
    <citation type="submission" date="2021-10" db="EMBL/GenBank/DDBJ databases">
        <title>Anaerobic single-cell dispensing facilitates the cultivation of human gut bacteria.</title>
        <authorList>
            <person name="Afrizal A."/>
        </authorList>
    </citation>
    <scope>NUCLEOTIDE SEQUENCE [LARGE SCALE GENOMIC DNA]</scope>
    <source>
        <strain evidence="1 2">CLA-AA-H232</strain>
    </source>
</reference>
<gene>
    <name evidence="1" type="ORF">LKE05_12715</name>
</gene>
<accession>A0AAE3JA48</accession>